<feature type="compositionally biased region" description="Gly residues" evidence="1">
    <location>
        <begin position="224"/>
        <end position="234"/>
    </location>
</feature>
<feature type="compositionally biased region" description="Basic and acidic residues" evidence="1">
    <location>
        <begin position="174"/>
        <end position="183"/>
    </location>
</feature>
<feature type="transmembrane region" description="Helical" evidence="2">
    <location>
        <begin position="12"/>
        <end position="32"/>
    </location>
</feature>
<proteinExistence type="predicted"/>
<feature type="compositionally biased region" description="Low complexity" evidence="1">
    <location>
        <begin position="203"/>
        <end position="217"/>
    </location>
</feature>
<protein>
    <recommendedName>
        <fullName evidence="5">Tetratricopeptide repeat-containing protein</fullName>
    </recommendedName>
</protein>
<name>A0ABQ2KNA4_9MICO</name>
<sequence>MSDARRRVLRRWLLIGLVPVAIVALVVASKLISVSVLGQVAVDRFQARAYAQSAEASRALEGWNWVEPWKAPFNLGVALVMGGELVEGRAELEEALGLHPEPVTAAQRSERCVIVATIVTAIEQQGDEAREADDQQTANRFYQEALSRIDGAPEGCFDEPMQGRPDTGAQLEAADPRIQEKIEQGQGDGDGEPTEPSPEDQLDQQNQDAQTEQQQQDSYDEGEGPGGTGVERPW</sequence>
<evidence type="ECO:0000256" key="2">
    <source>
        <dbReference type="SAM" id="Phobius"/>
    </source>
</evidence>
<evidence type="ECO:0000256" key="1">
    <source>
        <dbReference type="SAM" id="MobiDB-lite"/>
    </source>
</evidence>
<comment type="caution">
    <text evidence="3">The sequence shown here is derived from an EMBL/GenBank/DDBJ whole genome shotgun (WGS) entry which is preliminary data.</text>
</comment>
<accession>A0ABQ2KNA4</accession>
<organism evidence="3 4">
    <name type="scientific">Agrococcus terreus</name>
    <dbReference type="NCBI Taxonomy" id="574649"/>
    <lineage>
        <taxon>Bacteria</taxon>
        <taxon>Bacillati</taxon>
        <taxon>Actinomycetota</taxon>
        <taxon>Actinomycetes</taxon>
        <taxon>Micrococcales</taxon>
        <taxon>Microbacteriaceae</taxon>
        <taxon>Agrococcus</taxon>
    </lineage>
</organism>
<evidence type="ECO:0008006" key="5">
    <source>
        <dbReference type="Google" id="ProtNLM"/>
    </source>
</evidence>
<dbReference type="Proteomes" id="UP000626982">
    <property type="component" value="Unassembled WGS sequence"/>
</dbReference>
<dbReference type="EMBL" id="BMLM01000002">
    <property type="protein sequence ID" value="GGN86542.1"/>
    <property type="molecule type" value="Genomic_DNA"/>
</dbReference>
<evidence type="ECO:0000313" key="4">
    <source>
        <dbReference type="Proteomes" id="UP000626982"/>
    </source>
</evidence>
<dbReference type="RefSeq" id="WP_229679629.1">
    <property type="nucleotide sequence ID" value="NZ_BAABBD010000007.1"/>
</dbReference>
<keyword evidence="2" id="KW-0472">Membrane</keyword>
<keyword evidence="2" id="KW-0812">Transmembrane</keyword>
<keyword evidence="2" id="KW-1133">Transmembrane helix</keyword>
<gene>
    <name evidence="3" type="ORF">GCM10010968_20230</name>
</gene>
<feature type="region of interest" description="Disordered" evidence="1">
    <location>
        <begin position="151"/>
        <end position="234"/>
    </location>
</feature>
<reference evidence="4" key="1">
    <citation type="journal article" date="2019" name="Int. J. Syst. Evol. Microbiol.">
        <title>The Global Catalogue of Microorganisms (GCM) 10K type strain sequencing project: providing services to taxonomists for standard genome sequencing and annotation.</title>
        <authorList>
            <consortium name="The Broad Institute Genomics Platform"/>
            <consortium name="The Broad Institute Genome Sequencing Center for Infectious Disease"/>
            <person name="Wu L."/>
            <person name="Ma J."/>
        </authorList>
    </citation>
    <scope>NUCLEOTIDE SEQUENCE [LARGE SCALE GENOMIC DNA]</scope>
    <source>
        <strain evidence="4">CGMCC 1.6960</strain>
    </source>
</reference>
<keyword evidence="4" id="KW-1185">Reference proteome</keyword>
<feature type="compositionally biased region" description="Acidic residues" evidence="1">
    <location>
        <begin position="189"/>
        <end position="202"/>
    </location>
</feature>
<evidence type="ECO:0000313" key="3">
    <source>
        <dbReference type="EMBL" id="GGN86542.1"/>
    </source>
</evidence>